<organism evidence="8">
    <name type="scientific">Sipha flava</name>
    <name type="common">yellow sugarcane aphid</name>
    <dbReference type="NCBI Taxonomy" id="143950"/>
    <lineage>
        <taxon>Eukaryota</taxon>
        <taxon>Metazoa</taxon>
        <taxon>Ecdysozoa</taxon>
        <taxon>Arthropoda</taxon>
        <taxon>Hexapoda</taxon>
        <taxon>Insecta</taxon>
        <taxon>Pterygota</taxon>
        <taxon>Neoptera</taxon>
        <taxon>Paraneoptera</taxon>
        <taxon>Hemiptera</taxon>
        <taxon>Sternorrhyncha</taxon>
        <taxon>Aphidomorpha</taxon>
        <taxon>Aphidoidea</taxon>
        <taxon>Aphididae</taxon>
        <taxon>Sipha</taxon>
    </lineage>
</organism>
<dbReference type="SUPFAM" id="SSF54928">
    <property type="entry name" value="RNA-binding domain, RBD"/>
    <property type="match status" value="1"/>
</dbReference>
<evidence type="ECO:0000256" key="5">
    <source>
        <dbReference type="ARBA" id="ARBA00022884"/>
    </source>
</evidence>
<dbReference type="EMBL" id="GGMS01013712">
    <property type="protein sequence ID" value="MBY82915.1"/>
    <property type="molecule type" value="Transcribed_RNA"/>
</dbReference>
<keyword evidence="4" id="KW-0747">Spliceosome</keyword>
<reference evidence="8" key="1">
    <citation type="submission" date="2018-04" db="EMBL/GenBank/DDBJ databases">
        <title>Transcriptome assembly of Sipha flava.</title>
        <authorList>
            <person name="Scully E.D."/>
            <person name="Geib S.M."/>
            <person name="Palmer N.A."/>
            <person name="Koch K."/>
            <person name="Bradshaw J."/>
            <person name="Heng-Moss T."/>
            <person name="Sarath G."/>
        </authorList>
    </citation>
    <scope>NUCLEOTIDE SEQUENCE</scope>
</reference>
<reference evidence="10" key="2">
    <citation type="submission" date="2025-04" db="UniProtKB">
        <authorList>
            <consortium name="RefSeq"/>
        </authorList>
    </citation>
    <scope>IDENTIFICATION</scope>
    <source>
        <tissue evidence="10">Whole body</tissue>
    </source>
</reference>
<dbReference type="GO" id="GO:0005681">
    <property type="term" value="C:spliceosomal complex"/>
    <property type="evidence" value="ECO:0007669"/>
    <property type="project" value="UniProtKB-KW"/>
</dbReference>
<dbReference type="GO" id="GO:0005654">
    <property type="term" value="C:nucleoplasm"/>
    <property type="evidence" value="ECO:0007669"/>
    <property type="project" value="TreeGrafter"/>
</dbReference>
<keyword evidence="9" id="KW-1185">Reference proteome</keyword>
<sequence>MSKQVEVVNLKSYPHHNMLSYCENRPKYRQGRKLTAIKVYTVNDESQHLIIRGVPSIDLHDEVKKLCQRYGNVLNIRQVQFEDQEEFTHSFHVTFARIQAARFGKKQMDTKNFFGGILHVCYAPELETIEQTRYKLQTRVIEVTKHINKIVLDVNHEKELSSELGKYNPNISSHSKLRNCNSYSQKQNRWLEGGLKCSYIVPKSNLLNTNYETMQNKLNVIKDSTPFDSRTLRFVPRQLSIGTTSIPKIKNPNRIIFHHKTNNS</sequence>
<keyword evidence="3" id="KW-0507">mRNA processing</keyword>
<evidence type="ECO:0000313" key="9">
    <source>
        <dbReference type="Proteomes" id="UP000694846"/>
    </source>
</evidence>
<evidence type="ECO:0000313" key="8">
    <source>
        <dbReference type="EMBL" id="MBY82915.1"/>
    </source>
</evidence>
<evidence type="ECO:0000256" key="7">
    <source>
        <dbReference type="ARBA" id="ARBA00035004"/>
    </source>
</evidence>
<evidence type="ECO:0000256" key="4">
    <source>
        <dbReference type="ARBA" id="ARBA00022728"/>
    </source>
</evidence>
<evidence type="ECO:0000256" key="3">
    <source>
        <dbReference type="ARBA" id="ARBA00022664"/>
    </source>
</evidence>
<dbReference type="GO" id="GO:0003723">
    <property type="term" value="F:RNA binding"/>
    <property type="evidence" value="ECO:0007669"/>
    <property type="project" value="UniProtKB-KW"/>
</dbReference>
<dbReference type="PANTHER" id="PTHR20957:SF0">
    <property type="entry name" value="RNA-BINDING PROTEIN 48"/>
    <property type="match status" value="1"/>
</dbReference>
<accession>A0A2S2QYW8</accession>
<dbReference type="GO" id="GO:0008380">
    <property type="term" value="P:RNA splicing"/>
    <property type="evidence" value="ECO:0007669"/>
    <property type="project" value="UniProtKB-KW"/>
</dbReference>
<dbReference type="Proteomes" id="UP000694846">
    <property type="component" value="Unplaced"/>
</dbReference>
<comment type="similarity">
    <text evidence="1">Belongs to the RBM48 family.</text>
</comment>
<dbReference type="InterPro" id="IPR039599">
    <property type="entry name" value="RBM48"/>
</dbReference>
<dbReference type="AlphaFoldDB" id="A0A2S2QYW8"/>
<evidence type="ECO:0000313" key="10">
    <source>
        <dbReference type="RefSeq" id="XP_025423023.1"/>
    </source>
</evidence>
<keyword evidence="6" id="KW-0508">mRNA splicing</keyword>
<dbReference type="Gene3D" id="3.30.70.330">
    <property type="match status" value="1"/>
</dbReference>
<dbReference type="InterPro" id="IPR012677">
    <property type="entry name" value="Nucleotide-bd_a/b_plait_sf"/>
</dbReference>
<evidence type="ECO:0000256" key="2">
    <source>
        <dbReference type="ARBA" id="ARBA00015189"/>
    </source>
</evidence>
<evidence type="ECO:0000256" key="1">
    <source>
        <dbReference type="ARBA" id="ARBA00006938"/>
    </source>
</evidence>
<dbReference type="InterPro" id="IPR034264">
    <property type="entry name" value="RBM48_RRM"/>
</dbReference>
<evidence type="ECO:0000256" key="6">
    <source>
        <dbReference type="ARBA" id="ARBA00023187"/>
    </source>
</evidence>
<dbReference type="InterPro" id="IPR035979">
    <property type="entry name" value="RBD_domain_sf"/>
</dbReference>
<name>A0A2S2QYW8_9HEMI</name>
<proteinExistence type="inferred from homology"/>
<dbReference type="PANTHER" id="PTHR20957">
    <property type="entry name" value="RNA-BINDING PROTEIN 48"/>
    <property type="match status" value="1"/>
</dbReference>
<keyword evidence="5" id="KW-0694">RNA-binding</keyword>
<comment type="function">
    <text evidence="7">As a component of the minor spliceosome, involved in the splicing of U12-type introns in pre-mRNAs.</text>
</comment>
<dbReference type="OrthoDB" id="78358at2759"/>
<dbReference type="GO" id="GO:0006397">
    <property type="term" value="P:mRNA processing"/>
    <property type="evidence" value="ECO:0007669"/>
    <property type="project" value="UniProtKB-KW"/>
</dbReference>
<dbReference type="CDD" id="cd12442">
    <property type="entry name" value="RRM_RBM48"/>
    <property type="match status" value="1"/>
</dbReference>
<gene>
    <name evidence="8" type="primary">Rbm48</name>
    <name evidence="10" type="synonym">LOC112692543</name>
    <name evidence="8" type="ORF">g.39795</name>
</gene>
<protein>
    <recommendedName>
        <fullName evidence="2">RNA-binding protein 48</fullName>
    </recommendedName>
</protein>
<dbReference type="RefSeq" id="XP_025423023.1">
    <property type="nucleotide sequence ID" value="XM_025567238.1"/>
</dbReference>